<feature type="transmembrane region" description="Helical" evidence="16">
    <location>
        <begin position="297"/>
        <end position="315"/>
    </location>
</feature>
<evidence type="ECO:0000256" key="12">
    <source>
        <dbReference type="ARBA" id="ARBA00023075"/>
    </source>
</evidence>
<dbReference type="GO" id="GO:0008137">
    <property type="term" value="F:NADH dehydrogenase (ubiquinone) activity"/>
    <property type="evidence" value="ECO:0007669"/>
    <property type="project" value="UniProtKB-EC"/>
</dbReference>
<dbReference type="InterPro" id="IPR003945">
    <property type="entry name" value="NU5C-like"/>
</dbReference>
<feature type="transmembrane region" description="Helical" evidence="16">
    <location>
        <begin position="114"/>
        <end position="131"/>
    </location>
</feature>
<dbReference type="RefSeq" id="YP_001648393.1">
    <property type="nucleotide sequence ID" value="NC_010196.1"/>
</dbReference>
<dbReference type="PRINTS" id="PR01434">
    <property type="entry name" value="NADHDHGNASE5"/>
</dbReference>
<feature type="transmembrane region" description="Helical" evidence="16">
    <location>
        <begin position="327"/>
        <end position="346"/>
    </location>
</feature>
<feature type="transmembrane region" description="Helical" evidence="16">
    <location>
        <begin position="358"/>
        <end position="382"/>
    </location>
</feature>
<keyword evidence="4 16" id="KW-0813">Transport</keyword>
<feature type="domain" description="NADH dehydrogenase subunit 5 C-terminal" evidence="19">
    <location>
        <begin position="418"/>
        <end position="591"/>
    </location>
</feature>
<feature type="domain" description="NADH-Ubiquinone oxidoreductase (complex I) chain 5 N-terminal" evidence="18">
    <location>
        <begin position="71"/>
        <end position="114"/>
    </location>
</feature>
<dbReference type="AlphaFoldDB" id="A9X4G2"/>
<dbReference type="EC" id="7.1.1.2" evidence="2 16"/>
<evidence type="ECO:0000259" key="19">
    <source>
        <dbReference type="Pfam" id="PF06455"/>
    </source>
</evidence>
<feature type="transmembrane region" description="Helical" evidence="16">
    <location>
        <begin position="445"/>
        <end position="467"/>
    </location>
</feature>
<feature type="transmembrane region" description="Helical" evidence="16">
    <location>
        <begin position="137"/>
        <end position="157"/>
    </location>
</feature>
<keyword evidence="5" id="KW-0679">Respiratory chain</keyword>
<dbReference type="NCBIfam" id="TIGR01974">
    <property type="entry name" value="NDH_I_L"/>
    <property type="match status" value="1"/>
</dbReference>
<dbReference type="GO" id="GO:0015990">
    <property type="term" value="P:electron transport coupled proton transport"/>
    <property type="evidence" value="ECO:0007669"/>
    <property type="project" value="TreeGrafter"/>
</dbReference>
<evidence type="ECO:0000256" key="11">
    <source>
        <dbReference type="ARBA" id="ARBA00023027"/>
    </source>
</evidence>
<keyword evidence="9" id="KW-0249">Electron transport</keyword>
<evidence type="ECO:0000256" key="16">
    <source>
        <dbReference type="RuleBase" id="RU003404"/>
    </source>
</evidence>
<evidence type="ECO:0000256" key="5">
    <source>
        <dbReference type="ARBA" id="ARBA00022660"/>
    </source>
</evidence>
<evidence type="ECO:0000259" key="17">
    <source>
        <dbReference type="Pfam" id="PF00361"/>
    </source>
</evidence>
<feature type="transmembrane region" description="Helical" evidence="16">
    <location>
        <begin position="402"/>
        <end position="424"/>
    </location>
</feature>
<dbReference type="Pfam" id="PF00361">
    <property type="entry name" value="Proton_antipo_M"/>
    <property type="match status" value="1"/>
</dbReference>
<dbReference type="PANTHER" id="PTHR42829:SF2">
    <property type="entry name" value="NADH-UBIQUINONE OXIDOREDUCTASE CHAIN 5"/>
    <property type="match status" value="1"/>
</dbReference>
<keyword evidence="7" id="KW-0999">Mitochondrion inner membrane</keyword>
<comment type="similarity">
    <text evidence="16">Belongs to the complex I subunit 5 family.</text>
</comment>
<evidence type="ECO:0000256" key="6">
    <source>
        <dbReference type="ARBA" id="ARBA00022692"/>
    </source>
</evidence>
<evidence type="ECO:0000313" key="20">
    <source>
        <dbReference type="EMBL" id="ABC55927.1"/>
    </source>
</evidence>
<dbReference type="GO" id="GO:0042773">
    <property type="term" value="P:ATP synthesis coupled electron transport"/>
    <property type="evidence" value="ECO:0007669"/>
    <property type="project" value="InterPro"/>
</dbReference>
<dbReference type="Pfam" id="PF00662">
    <property type="entry name" value="Proton_antipo_N"/>
    <property type="match status" value="1"/>
</dbReference>
<keyword evidence="6 16" id="KW-0812">Transmembrane</keyword>
<evidence type="ECO:0000256" key="4">
    <source>
        <dbReference type="ARBA" id="ARBA00022448"/>
    </source>
</evidence>
<organism evidence="20">
    <name type="scientific">Indotyphlops braminus</name>
    <name type="common">Brahminy blind snake</name>
    <dbReference type="NCBI Taxonomy" id="51846"/>
    <lineage>
        <taxon>Eukaryota</taxon>
        <taxon>Metazoa</taxon>
        <taxon>Chordata</taxon>
        <taxon>Craniata</taxon>
        <taxon>Vertebrata</taxon>
        <taxon>Euteleostomi</taxon>
        <taxon>Lepidosauria</taxon>
        <taxon>Squamata</taxon>
        <taxon>Bifurcata</taxon>
        <taxon>Unidentata</taxon>
        <taxon>Episquamata</taxon>
        <taxon>Toxicofera</taxon>
        <taxon>Serpentes</taxon>
        <taxon>Typhlopoidea</taxon>
        <taxon>Typhlopidae</taxon>
        <taxon>Indotyphlops</taxon>
    </lineage>
</organism>
<feature type="transmembrane region" description="Helical" evidence="16">
    <location>
        <begin position="6"/>
        <end position="24"/>
    </location>
</feature>
<dbReference type="GeneID" id="5846225"/>
<reference evidence="20" key="1">
    <citation type="journal article" date="2008" name="BMC Genomics">
        <title>Evolution of the mitochondrial genome in snakes: gene rearrangements and phylogenetic relationships.</title>
        <authorList>
            <person name="Yan J."/>
            <person name="Li H."/>
            <person name="Zhou K."/>
        </authorList>
    </citation>
    <scope>NUCLEOTIDE SEQUENCE</scope>
</reference>
<gene>
    <name evidence="20" type="primary">ND5</name>
</gene>
<sequence>MTTLITSTGTLLTFLMLLTPLIFPSPMNPMLQLKNTIKKTFIISLCPSILLLGHETEITIKMAPMIFMDTQNIYIDIILDTYSILFTSIALFITWSIMEFSTWYMSQDPNITKFLKYLTTFLLTMLIIISANNFYQFFIGWEGVGIMSFLLIGWWFARTDAGTAALQAIIYNRLGDIGLLLAMLWLNAFSSWNFQEIFMQENQYFTLPTLGLLLGAIGKSAQLGLHPWLPAAMEGPTPVSALLHSSTMVVAGVFLILRMHPIMQNNHTILTLCLLIGSFTTLVSAIVATTQNDIKKIIALSTTSQLGLMMVTLGLNQPMLTFMHMTMHSFFKATLFLCAGSLIHNLNNEQDIRKMGNLMLNFPATSSAMTTASMALMGAPFLSGFYSKDIIIETITNSNTNAWAMTLTLVATALSATYSTRMIILVQTGTTKIKQTHTHHESKTALNSIARLTMGSIMAGLLTKLMISPSTSILTMPKPIKLAALMISLFSMILTMDIISSNKMKMKPMISHSTNQFLFFNTMHRAFPLGALNTSQNLSTELMDTWTLEKFGPKGLATKNISMTHLSTQQKTMIKHYLSIFLLSTTITLIFLSPNWS</sequence>
<dbReference type="InterPro" id="IPR010934">
    <property type="entry name" value="NADH_DH_su5_C"/>
</dbReference>
<evidence type="ECO:0000256" key="9">
    <source>
        <dbReference type="ARBA" id="ARBA00022982"/>
    </source>
</evidence>
<accession>A9X4G2</accession>
<dbReference type="GO" id="GO:0003954">
    <property type="term" value="F:NADH dehydrogenase activity"/>
    <property type="evidence" value="ECO:0007669"/>
    <property type="project" value="TreeGrafter"/>
</dbReference>
<dbReference type="InterPro" id="IPR018393">
    <property type="entry name" value="NADHpl_OxRdtase_5_subgr"/>
</dbReference>
<dbReference type="InterPro" id="IPR001750">
    <property type="entry name" value="ND/Mrp_TM"/>
</dbReference>
<feature type="transmembrane region" description="Helical" evidence="16">
    <location>
        <begin position="169"/>
        <end position="192"/>
    </location>
</feature>
<evidence type="ECO:0000256" key="3">
    <source>
        <dbReference type="ARBA" id="ARBA00021096"/>
    </source>
</evidence>
<feature type="transmembrane region" description="Helical" evidence="16">
    <location>
        <begin position="204"/>
        <end position="225"/>
    </location>
</feature>
<dbReference type="EMBL" id="DQ343649">
    <property type="protein sequence ID" value="ABC55927.1"/>
    <property type="molecule type" value="Genomic_DNA"/>
</dbReference>
<keyword evidence="13 16" id="KW-0496">Mitochondrion</keyword>
<feature type="transmembrane region" description="Helical" evidence="16">
    <location>
        <begin position="577"/>
        <end position="596"/>
    </location>
</feature>
<feature type="transmembrane region" description="Helical" evidence="16">
    <location>
        <begin position="479"/>
        <end position="499"/>
    </location>
</feature>
<evidence type="ECO:0000256" key="1">
    <source>
        <dbReference type="ARBA" id="ARBA00004448"/>
    </source>
</evidence>
<keyword evidence="11 16" id="KW-0520">NAD</keyword>
<evidence type="ECO:0000256" key="2">
    <source>
        <dbReference type="ARBA" id="ARBA00012944"/>
    </source>
</evidence>
<dbReference type="Pfam" id="PF06455">
    <property type="entry name" value="NADH5_C"/>
    <property type="match status" value="1"/>
</dbReference>
<evidence type="ECO:0000256" key="13">
    <source>
        <dbReference type="ARBA" id="ARBA00023128"/>
    </source>
</evidence>
<dbReference type="CTD" id="4540"/>
<dbReference type="PANTHER" id="PTHR42829">
    <property type="entry name" value="NADH-UBIQUINONE OXIDOREDUCTASE CHAIN 5"/>
    <property type="match status" value="1"/>
</dbReference>
<evidence type="ECO:0000259" key="18">
    <source>
        <dbReference type="Pfam" id="PF00662"/>
    </source>
</evidence>
<evidence type="ECO:0000256" key="10">
    <source>
        <dbReference type="ARBA" id="ARBA00022989"/>
    </source>
</evidence>
<dbReference type="GO" id="GO:0005743">
    <property type="term" value="C:mitochondrial inner membrane"/>
    <property type="evidence" value="ECO:0007669"/>
    <property type="project" value="UniProtKB-SubCell"/>
</dbReference>
<comment type="catalytic activity">
    <reaction evidence="15 16">
        <text>a ubiquinone + NADH + 5 H(+)(in) = a ubiquinol + NAD(+) + 4 H(+)(out)</text>
        <dbReference type="Rhea" id="RHEA:29091"/>
        <dbReference type="Rhea" id="RHEA-COMP:9565"/>
        <dbReference type="Rhea" id="RHEA-COMP:9566"/>
        <dbReference type="ChEBI" id="CHEBI:15378"/>
        <dbReference type="ChEBI" id="CHEBI:16389"/>
        <dbReference type="ChEBI" id="CHEBI:17976"/>
        <dbReference type="ChEBI" id="CHEBI:57540"/>
        <dbReference type="ChEBI" id="CHEBI:57945"/>
        <dbReference type="EC" id="7.1.1.2"/>
    </reaction>
</comment>
<protein>
    <recommendedName>
        <fullName evidence="3 16">NADH-ubiquinone oxidoreductase chain 5</fullName>
        <ecNumber evidence="2 16">7.1.1.2</ecNumber>
    </recommendedName>
</protein>
<name>A9X4G2_9SAUR</name>
<keyword evidence="14 16" id="KW-0472">Membrane</keyword>
<feature type="transmembrane region" description="Helical" evidence="16">
    <location>
        <begin position="73"/>
        <end position="93"/>
    </location>
</feature>
<keyword evidence="10 16" id="KW-1133">Transmembrane helix</keyword>
<evidence type="ECO:0000256" key="15">
    <source>
        <dbReference type="ARBA" id="ARBA00049551"/>
    </source>
</evidence>
<keyword evidence="8" id="KW-1278">Translocase</keyword>
<comment type="function">
    <text evidence="16">Core subunit of the mitochondrial membrane respiratory chain NADH dehydrogenase (Complex I) which catalyzes electron transfer from NADH through the respiratory chain, using ubiquinone as an electron acceptor. Essential for the catalytic activity and assembly of complex I.</text>
</comment>
<feature type="transmembrane region" description="Helical" evidence="16">
    <location>
        <begin position="269"/>
        <end position="290"/>
    </location>
</feature>
<geneLocation type="mitochondrion" evidence="20"/>
<dbReference type="InterPro" id="IPR001516">
    <property type="entry name" value="Proton_antipo_N"/>
</dbReference>
<evidence type="ECO:0000256" key="14">
    <source>
        <dbReference type="ARBA" id="ARBA00023136"/>
    </source>
</evidence>
<proteinExistence type="inferred from homology"/>
<comment type="subcellular location">
    <subcellularLocation>
        <location evidence="1">Mitochondrion inner membrane</location>
        <topology evidence="1">Multi-pass membrane protein</topology>
    </subcellularLocation>
</comment>
<evidence type="ECO:0000256" key="8">
    <source>
        <dbReference type="ARBA" id="ARBA00022967"/>
    </source>
</evidence>
<feature type="transmembrane region" description="Helical" evidence="16">
    <location>
        <begin position="237"/>
        <end position="257"/>
    </location>
</feature>
<feature type="domain" description="NADH:quinone oxidoreductase/Mrp antiporter transmembrane" evidence="17">
    <location>
        <begin position="131"/>
        <end position="414"/>
    </location>
</feature>
<keyword evidence="12 16" id="KW-0830">Ubiquinone</keyword>
<evidence type="ECO:0000256" key="7">
    <source>
        <dbReference type="ARBA" id="ARBA00022792"/>
    </source>
</evidence>